<dbReference type="GO" id="GO:0097063">
    <property type="term" value="F:cadmium ion sensor activity"/>
    <property type="evidence" value="ECO:0007669"/>
    <property type="project" value="TreeGrafter"/>
</dbReference>
<dbReference type="Gene3D" id="1.10.10.10">
    <property type="entry name" value="Winged helix-like DNA-binding domain superfamily/Winged helix DNA-binding domain"/>
    <property type="match status" value="1"/>
</dbReference>
<dbReference type="GO" id="GO:0046686">
    <property type="term" value="P:response to cadmium ion"/>
    <property type="evidence" value="ECO:0007669"/>
    <property type="project" value="TreeGrafter"/>
</dbReference>
<dbReference type="InterPro" id="IPR011991">
    <property type="entry name" value="ArsR-like_HTH"/>
</dbReference>
<gene>
    <name evidence="2" type="ORF">CAG72_09810</name>
</gene>
<dbReference type="SMART" id="SM00418">
    <property type="entry name" value="HTH_ARSR"/>
    <property type="match status" value="1"/>
</dbReference>
<dbReference type="InterPro" id="IPR036388">
    <property type="entry name" value="WH-like_DNA-bd_sf"/>
</dbReference>
<dbReference type="InterPro" id="IPR001845">
    <property type="entry name" value="HTH_ArsR_DNA-bd_dom"/>
</dbReference>
<dbReference type="GO" id="GO:0032791">
    <property type="term" value="F:lead ion binding"/>
    <property type="evidence" value="ECO:0007669"/>
    <property type="project" value="TreeGrafter"/>
</dbReference>
<dbReference type="Proteomes" id="UP000465712">
    <property type="component" value="Unassembled WGS sequence"/>
</dbReference>
<accession>A0A7X4WBB7</accession>
<dbReference type="GO" id="GO:0003700">
    <property type="term" value="F:DNA-binding transcription factor activity"/>
    <property type="evidence" value="ECO:0007669"/>
    <property type="project" value="InterPro"/>
</dbReference>
<dbReference type="PANTHER" id="PTHR39168">
    <property type="entry name" value="TRANSCRIPTIONAL REGULATOR-RELATED"/>
    <property type="match status" value="1"/>
</dbReference>
<dbReference type="AlphaFoldDB" id="A0A7X4WBB7"/>
<reference evidence="2 3" key="1">
    <citation type="submission" date="2017-05" db="EMBL/GenBank/DDBJ databases">
        <title>High clonality and local adaptation shapes Vibrionaceae linages within an endangered oasis.</title>
        <authorList>
            <person name="Vazquez-Rosas-Landa M."/>
        </authorList>
    </citation>
    <scope>NUCLEOTIDE SEQUENCE [LARGE SCALE GENOMIC DNA]</scope>
    <source>
        <strain evidence="2 3">P46_P4S1P180</strain>
    </source>
</reference>
<dbReference type="GO" id="GO:0003677">
    <property type="term" value="F:DNA binding"/>
    <property type="evidence" value="ECO:0007669"/>
    <property type="project" value="TreeGrafter"/>
</dbReference>
<dbReference type="RefSeq" id="WP_161444601.1">
    <property type="nucleotide sequence ID" value="NZ_WXWW01000149.1"/>
</dbReference>
<feature type="domain" description="HTH arsR-type" evidence="1">
    <location>
        <begin position="1"/>
        <end position="88"/>
    </location>
</feature>
<dbReference type="InterPro" id="IPR052543">
    <property type="entry name" value="HTH_Metal-responsive_Reg"/>
</dbReference>
<dbReference type="GO" id="GO:0010288">
    <property type="term" value="P:response to lead ion"/>
    <property type="evidence" value="ECO:0007669"/>
    <property type="project" value="TreeGrafter"/>
</dbReference>
<proteinExistence type="predicted"/>
<sequence length="219" mass="24030">MAALAAAMSDASRMKILCALMDGRAWTATELSAVSDIAPSTASAHLSRLLKANLVTCLSQGRHRYFRLYSASIAALLENMMGVSFGAMQPPKTRVPAELQRARTCYDHLAGEIAVGIYDYLFANAWITNDGNALTPLGKAQFSQLGVMLDAKTKRKKCCACLDWSERKFHLGGHAGAALFLCFEQHGWIEKVPGYREVTVTEKGWKAFSKYFDLAKALN</sequence>
<organism evidence="2 3">
    <name type="scientific">Photobacterium halotolerans</name>
    <dbReference type="NCBI Taxonomy" id="265726"/>
    <lineage>
        <taxon>Bacteria</taxon>
        <taxon>Pseudomonadati</taxon>
        <taxon>Pseudomonadota</taxon>
        <taxon>Gammaproteobacteria</taxon>
        <taxon>Vibrionales</taxon>
        <taxon>Vibrionaceae</taxon>
        <taxon>Photobacterium</taxon>
    </lineage>
</organism>
<dbReference type="SUPFAM" id="SSF46785">
    <property type="entry name" value="Winged helix' DNA-binding domain"/>
    <property type="match status" value="1"/>
</dbReference>
<name>A0A7X4WBB7_9GAMM</name>
<comment type="caution">
    <text evidence="2">The sequence shown here is derived from an EMBL/GenBank/DDBJ whole genome shotgun (WGS) entry which is preliminary data.</text>
</comment>
<dbReference type="PROSITE" id="PS50987">
    <property type="entry name" value="HTH_ARSR_2"/>
    <property type="match status" value="1"/>
</dbReference>
<dbReference type="InterPro" id="IPR036390">
    <property type="entry name" value="WH_DNA-bd_sf"/>
</dbReference>
<evidence type="ECO:0000313" key="2">
    <source>
        <dbReference type="EMBL" id="NAW65513.1"/>
    </source>
</evidence>
<dbReference type="Pfam" id="PF01022">
    <property type="entry name" value="HTH_5"/>
    <property type="match status" value="1"/>
</dbReference>
<evidence type="ECO:0000259" key="1">
    <source>
        <dbReference type="PROSITE" id="PS50987"/>
    </source>
</evidence>
<protein>
    <submittedName>
        <fullName evidence="2">Helix-turn-helix domain-containing protein</fullName>
    </submittedName>
</protein>
<dbReference type="EMBL" id="WXWW01000149">
    <property type="protein sequence ID" value="NAW65513.1"/>
    <property type="molecule type" value="Genomic_DNA"/>
</dbReference>
<dbReference type="CDD" id="cd00090">
    <property type="entry name" value="HTH_ARSR"/>
    <property type="match status" value="1"/>
</dbReference>
<dbReference type="PANTHER" id="PTHR39168:SF1">
    <property type="entry name" value="TRANSCRIPTIONAL REGULATORY PROTEIN"/>
    <property type="match status" value="1"/>
</dbReference>
<evidence type="ECO:0000313" key="3">
    <source>
        <dbReference type="Proteomes" id="UP000465712"/>
    </source>
</evidence>